<dbReference type="EMBL" id="JACHEG010000017">
    <property type="protein sequence ID" value="MBB6166283.1"/>
    <property type="molecule type" value="Genomic_DNA"/>
</dbReference>
<dbReference type="AlphaFoldDB" id="A0A7W9YE61"/>
<sequence length="118" mass="13055">MINAPGDGPSLIGSGWRVNEEVSLRSFADARFAGVKDMRIYRQVGKEIVLAQNNSLVREYEGRWPDDSKKTSYLACLGAGSIRVSVTLTTDQGCFQKDRPFFLKMLASARIHSTVANN</sequence>
<keyword evidence="2" id="KW-1185">Reference proteome</keyword>
<protein>
    <submittedName>
        <fullName evidence="1">Uncharacterized protein</fullName>
    </submittedName>
</protein>
<dbReference type="RefSeq" id="WP_183998243.1">
    <property type="nucleotide sequence ID" value="NZ_BMHW01000020.1"/>
</dbReference>
<evidence type="ECO:0000313" key="1">
    <source>
        <dbReference type="EMBL" id="MBB6166283.1"/>
    </source>
</evidence>
<name>A0A7W9YE61_9HYPH</name>
<comment type="caution">
    <text evidence="1">The sequence shown here is derived from an EMBL/GenBank/DDBJ whole genome shotgun (WGS) entry which is preliminary data.</text>
</comment>
<dbReference type="Proteomes" id="UP000547879">
    <property type="component" value="Unassembled WGS sequence"/>
</dbReference>
<organism evidence="1 2">
    <name type="scientific">Rhizobium wenxiniae</name>
    <dbReference type="NCBI Taxonomy" id="1737357"/>
    <lineage>
        <taxon>Bacteria</taxon>
        <taxon>Pseudomonadati</taxon>
        <taxon>Pseudomonadota</taxon>
        <taxon>Alphaproteobacteria</taxon>
        <taxon>Hyphomicrobiales</taxon>
        <taxon>Rhizobiaceae</taxon>
        <taxon>Rhizobium/Agrobacterium group</taxon>
        <taxon>Rhizobium</taxon>
    </lineage>
</organism>
<accession>A0A7W9YE61</accession>
<proteinExistence type="predicted"/>
<gene>
    <name evidence="1" type="ORF">HNQ72_006134</name>
</gene>
<reference evidence="1 2" key="1">
    <citation type="submission" date="2020-08" db="EMBL/GenBank/DDBJ databases">
        <title>Genomic Encyclopedia of Type Strains, Phase IV (KMG-IV): sequencing the most valuable type-strain genomes for metagenomic binning, comparative biology and taxonomic classification.</title>
        <authorList>
            <person name="Goeker M."/>
        </authorList>
    </citation>
    <scope>NUCLEOTIDE SEQUENCE [LARGE SCALE GENOMIC DNA]</scope>
    <source>
        <strain evidence="1 2">DSM 100734</strain>
    </source>
</reference>
<evidence type="ECO:0000313" key="2">
    <source>
        <dbReference type="Proteomes" id="UP000547879"/>
    </source>
</evidence>